<evidence type="ECO:0000313" key="9">
    <source>
        <dbReference type="Proteomes" id="UP000233343"/>
    </source>
</evidence>
<keyword evidence="1" id="KW-0540">Nuclease</keyword>
<dbReference type="GO" id="GO:0004519">
    <property type="term" value="F:endonuclease activity"/>
    <property type="evidence" value="ECO:0007669"/>
    <property type="project" value="UniProtKB-KW"/>
</dbReference>
<evidence type="ECO:0000313" key="8">
    <source>
        <dbReference type="EMBL" id="PKG26181.1"/>
    </source>
</evidence>
<organism evidence="8 9">
    <name type="scientific">Cytobacillus horneckiae</name>
    <dbReference type="NCBI Taxonomy" id="549687"/>
    <lineage>
        <taxon>Bacteria</taxon>
        <taxon>Bacillati</taxon>
        <taxon>Bacillota</taxon>
        <taxon>Bacilli</taxon>
        <taxon>Bacillales</taxon>
        <taxon>Bacillaceae</taxon>
        <taxon>Cytobacillus</taxon>
    </lineage>
</organism>
<protein>
    <submittedName>
        <fullName evidence="8">Very short patch repair endonuclease</fullName>
    </submittedName>
</protein>
<evidence type="ECO:0000256" key="3">
    <source>
        <dbReference type="ARBA" id="ARBA00022763"/>
    </source>
</evidence>
<dbReference type="EMBL" id="PISD01000076">
    <property type="protein sequence ID" value="PKG26181.1"/>
    <property type="molecule type" value="Genomic_DNA"/>
</dbReference>
<evidence type="ECO:0000256" key="6">
    <source>
        <dbReference type="ARBA" id="ARBA00029466"/>
    </source>
</evidence>
<sequence>MQAIKSKSKLEDLVTKALWKRGIRFRKNVKELFGKPDIAIKKYKVVVFIDSCFWHVCPIHGNLPKSNETYWGKKLEGNQKRDMEVTKYYIENGWRILRIWEHEIKEDINSVLDKIVGTIQAARKLS</sequence>
<comment type="caution">
    <text evidence="8">The sequence shown here is derived from an EMBL/GenBank/DDBJ whole genome shotgun (WGS) entry which is preliminary data.</text>
</comment>
<evidence type="ECO:0000256" key="2">
    <source>
        <dbReference type="ARBA" id="ARBA00022759"/>
    </source>
</evidence>
<dbReference type="Gene3D" id="3.40.960.10">
    <property type="entry name" value="VSR Endonuclease"/>
    <property type="match status" value="1"/>
</dbReference>
<dbReference type="InterPro" id="IPR004603">
    <property type="entry name" value="DNA_mismatch_endonuc_vsr"/>
</dbReference>
<dbReference type="Pfam" id="PF03852">
    <property type="entry name" value="Vsr"/>
    <property type="match status" value="1"/>
</dbReference>
<name>A0A2N0Z9J3_9BACI</name>
<gene>
    <name evidence="8" type="ORF">CWS20_25550</name>
</gene>
<evidence type="ECO:0000256" key="5">
    <source>
        <dbReference type="ARBA" id="ARBA00023204"/>
    </source>
</evidence>
<dbReference type="InterPro" id="IPR011335">
    <property type="entry name" value="Restrct_endonuc-II-like"/>
</dbReference>
<dbReference type="SUPFAM" id="SSF52980">
    <property type="entry name" value="Restriction endonuclease-like"/>
    <property type="match status" value="1"/>
</dbReference>
<dbReference type="Pfam" id="PF04480">
    <property type="entry name" value="DUF559"/>
    <property type="match status" value="1"/>
</dbReference>
<dbReference type="Proteomes" id="UP000233343">
    <property type="component" value="Unassembled WGS sequence"/>
</dbReference>
<dbReference type="GO" id="GO:0016787">
    <property type="term" value="F:hydrolase activity"/>
    <property type="evidence" value="ECO:0007669"/>
    <property type="project" value="UniProtKB-KW"/>
</dbReference>
<dbReference type="AlphaFoldDB" id="A0A2N0Z9J3"/>
<keyword evidence="4" id="KW-0378">Hydrolase</keyword>
<dbReference type="GO" id="GO:0006298">
    <property type="term" value="P:mismatch repair"/>
    <property type="evidence" value="ECO:0007669"/>
    <property type="project" value="InterPro"/>
</dbReference>
<keyword evidence="9" id="KW-1185">Reference proteome</keyword>
<keyword evidence="5" id="KW-0234">DNA repair</keyword>
<dbReference type="PIRSF" id="PIRSF018267">
    <property type="entry name" value="VSR_endonuc"/>
    <property type="match status" value="1"/>
</dbReference>
<accession>A0A2N0Z9J3</accession>
<proteinExistence type="inferred from homology"/>
<evidence type="ECO:0000259" key="7">
    <source>
        <dbReference type="Pfam" id="PF04480"/>
    </source>
</evidence>
<dbReference type="InterPro" id="IPR007569">
    <property type="entry name" value="DUF559"/>
</dbReference>
<keyword evidence="2 8" id="KW-0255">Endonuclease</keyword>
<comment type="similarity">
    <text evidence="6">Belongs to the Vsr family.</text>
</comment>
<dbReference type="REBASE" id="259571">
    <property type="entry name" value="V.Bho1SCORF25545P"/>
</dbReference>
<evidence type="ECO:0000256" key="1">
    <source>
        <dbReference type="ARBA" id="ARBA00022722"/>
    </source>
</evidence>
<evidence type="ECO:0000256" key="4">
    <source>
        <dbReference type="ARBA" id="ARBA00022801"/>
    </source>
</evidence>
<dbReference type="CDD" id="cd00221">
    <property type="entry name" value="Vsr"/>
    <property type="match status" value="1"/>
</dbReference>
<keyword evidence="3" id="KW-0227">DNA damage</keyword>
<reference evidence="8 9" key="1">
    <citation type="journal article" date="2010" name="Int. J. Syst. Evol. Microbiol.">
        <title>Bacillus horneckiae sp. nov., isolated from a spacecraft-assembly clean room.</title>
        <authorList>
            <person name="Vaishampayan P."/>
            <person name="Probst A."/>
            <person name="Krishnamurthi S."/>
            <person name="Ghosh S."/>
            <person name="Osman S."/>
            <person name="McDowall A."/>
            <person name="Ruckmani A."/>
            <person name="Mayilraj S."/>
            <person name="Venkateswaran K."/>
        </authorList>
    </citation>
    <scope>NUCLEOTIDE SEQUENCE [LARGE SCALE GENOMIC DNA]</scope>
    <source>
        <strain evidence="9">1PO1SC</strain>
    </source>
</reference>
<feature type="domain" description="DUF559" evidence="7">
    <location>
        <begin position="72"/>
        <end position="119"/>
    </location>
</feature>
<dbReference type="NCBIfam" id="TIGR00632">
    <property type="entry name" value="vsr"/>
    <property type="match status" value="1"/>
</dbReference>